<feature type="region of interest" description="Disordered" evidence="1">
    <location>
        <begin position="57"/>
        <end position="88"/>
    </location>
</feature>
<evidence type="ECO:0000256" key="1">
    <source>
        <dbReference type="SAM" id="MobiDB-lite"/>
    </source>
</evidence>
<dbReference type="OrthoDB" id="8100317at2"/>
<name>A0A3S3RQ71_9HYPH</name>
<protein>
    <recommendedName>
        <fullName evidence="4">Lytic murein transglycosylase</fullName>
    </recommendedName>
</protein>
<evidence type="ECO:0000313" key="2">
    <source>
        <dbReference type="EMBL" id="RWX75183.1"/>
    </source>
</evidence>
<sequence>MSGRISSLAHGTPLCPAGHLPLKGGDRLGVCSPLSIVPRILRVGSFEAAVMPLVISPPEGEMPGRAEGSDLAPTSILSSRETYHVPRS</sequence>
<proteinExistence type="predicted"/>
<reference evidence="2 3" key="1">
    <citation type="submission" date="2019-01" db="EMBL/GenBank/DDBJ databases">
        <title>The draft genome of Rhizobium sp. 24NR.</title>
        <authorList>
            <person name="Liu L."/>
            <person name="Liang L."/>
            <person name="Shi S."/>
            <person name="Xu L."/>
            <person name="Wang X."/>
            <person name="Li L."/>
            <person name="Zhang X."/>
        </authorList>
    </citation>
    <scope>NUCLEOTIDE SEQUENCE [LARGE SCALE GENOMIC DNA]</scope>
    <source>
        <strain evidence="2 3">24NR</strain>
    </source>
</reference>
<accession>A0A3S3RQ71</accession>
<comment type="caution">
    <text evidence="2">The sequence shown here is derived from an EMBL/GenBank/DDBJ whole genome shotgun (WGS) entry which is preliminary data.</text>
</comment>
<organism evidence="2 3">
    <name type="scientific">Neorhizobium lilium</name>
    <dbReference type="NCBI Taxonomy" id="2503024"/>
    <lineage>
        <taxon>Bacteria</taxon>
        <taxon>Pseudomonadati</taxon>
        <taxon>Pseudomonadota</taxon>
        <taxon>Alphaproteobacteria</taxon>
        <taxon>Hyphomicrobiales</taxon>
        <taxon>Rhizobiaceae</taxon>
        <taxon>Rhizobium/Agrobacterium group</taxon>
        <taxon>Neorhizobium</taxon>
    </lineage>
</organism>
<keyword evidence="3" id="KW-1185">Reference proteome</keyword>
<evidence type="ECO:0008006" key="4">
    <source>
        <dbReference type="Google" id="ProtNLM"/>
    </source>
</evidence>
<gene>
    <name evidence="2" type="ORF">EPK99_22225</name>
</gene>
<dbReference type="AlphaFoldDB" id="A0A3S3RQ71"/>
<dbReference type="Proteomes" id="UP000287687">
    <property type="component" value="Unassembled WGS sequence"/>
</dbReference>
<evidence type="ECO:0000313" key="3">
    <source>
        <dbReference type="Proteomes" id="UP000287687"/>
    </source>
</evidence>
<dbReference type="EMBL" id="SBIP01000005">
    <property type="protein sequence ID" value="RWX75183.1"/>
    <property type="molecule type" value="Genomic_DNA"/>
</dbReference>